<dbReference type="AlphaFoldDB" id="J3NSK9"/>
<reference evidence="7" key="3">
    <citation type="submission" date="2010-09" db="EMBL/GenBank/DDBJ databases">
        <title>Annotation of Gaeumannomyces graminis var. tritici R3-111a-1.</title>
        <authorList>
            <consortium name="The Broad Institute Genome Sequencing Platform"/>
            <person name="Ma L.-J."/>
            <person name="Dead R."/>
            <person name="Young S.K."/>
            <person name="Zeng Q."/>
            <person name="Gargeya S."/>
            <person name="Fitzgerald M."/>
            <person name="Haas B."/>
            <person name="Abouelleil A."/>
            <person name="Alvarado L."/>
            <person name="Arachchi H.M."/>
            <person name="Berlin A."/>
            <person name="Brown A."/>
            <person name="Chapman S.B."/>
            <person name="Chen Z."/>
            <person name="Dunbar C."/>
            <person name="Freedman E."/>
            <person name="Gearin G."/>
            <person name="Gellesch M."/>
            <person name="Goldberg J."/>
            <person name="Griggs A."/>
            <person name="Gujja S."/>
            <person name="Heiman D."/>
            <person name="Howarth C."/>
            <person name="Larson L."/>
            <person name="Lui A."/>
            <person name="MacDonald P.J.P."/>
            <person name="Mehta T."/>
            <person name="Montmayeur A."/>
            <person name="Murphy C."/>
            <person name="Neiman D."/>
            <person name="Pearson M."/>
            <person name="Priest M."/>
            <person name="Roberts A."/>
            <person name="Saif S."/>
            <person name="Shea T."/>
            <person name="Shenoy N."/>
            <person name="Sisk P."/>
            <person name="Stolte C."/>
            <person name="Sykes S."/>
            <person name="Yandava C."/>
            <person name="Wortman J."/>
            <person name="Nusbaum C."/>
            <person name="Birren B."/>
        </authorList>
    </citation>
    <scope>NUCLEOTIDE SEQUENCE</scope>
    <source>
        <strain evidence="7">R3-111a-1</strain>
    </source>
</reference>
<dbReference type="PANTHER" id="PTHR17920">
    <property type="entry name" value="TRANSMEMBRANE AND COILED-COIL DOMAIN-CONTAINING PROTEIN 4 TMCO4"/>
    <property type="match status" value="1"/>
</dbReference>
<reference evidence="8" key="5">
    <citation type="submission" date="2018-04" db="UniProtKB">
        <authorList>
            <consortium name="EnsemblFungi"/>
        </authorList>
    </citation>
    <scope>IDENTIFICATION</scope>
    <source>
        <strain evidence="8">R3-111a-1</strain>
    </source>
</reference>
<feature type="compositionally biased region" description="Pro residues" evidence="6">
    <location>
        <begin position="25"/>
        <end position="41"/>
    </location>
</feature>
<dbReference type="Pfam" id="PF05277">
    <property type="entry name" value="DUF726"/>
    <property type="match status" value="1"/>
</dbReference>
<dbReference type="EMBL" id="GL385396">
    <property type="protein sequence ID" value="EJT79172.1"/>
    <property type="molecule type" value="Genomic_DNA"/>
</dbReference>
<dbReference type="HOGENOM" id="CLU_007407_1_0_1"/>
<accession>J3NSK9</accession>
<organism evidence="7">
    <name type="scientific">Gaeumannomyces tritici (strain R3-111a-1)</name>
    <name type="common">Wheat and barley take-all root rot fungus</name>
    <name type="synonym">Gaeumannomyces graminis var. tritici</name>
    <dbReference type="NCBI Taxonomy" id="644352"/>
    <lineage>
        <taxon>Eukaryota</taxon>
        <taxon>Fungi</taxon>
        <taxon>Dikarya</taxon>
        <taxon>Ascomycota</taxon>
        <taxon>Pezizomycotina</taxon>
        <taxon>Sordariomycetes</taxon>
        <taxon>Sordariomycetidae</taxon>
        <taxon>Magnaporthales</taxon>
        <taxon>Magnaporthaceae</taxon>
        <taxon>Gaeumannomyces</taxon>
    </lineage>
</organism>
<feature type="compositionally biased region" description="Polar residues" evidence="6">
    <location>
        <begin position="1"/>
        <end position="17"/>
    </location>
</feature>
<evidence type="ECO:0000313" key="7">
    <source>
        <dbReference type="EMBL" id="EJT79172.1"/>
    </source>
</evidence>
<feature type="compositionally biased region" description="Basic residues" evidence="6">
    <location>
        <begin position="762"/>
        <end position="776"/>
    </location>
</feature>
<keyword evidence="5" id="KW-0472">Membrane</keyword>
<feature type="region of interest" description="Disordered" evidence="6">
    <location>
        <begin position="1"/>
        <end position="123"/>
    </location>
</feature>
<evidence type="ECO:0000313" key="8">
    <source>
        <dbReference type="EnsemblFungi" id="EJT79172"/>
    </source>
</evidence>
<dbReference type="Proteomes" id="UP000006039">
    <property type="component" value="Unassembled WGS sequence"/>
</dbReference>
<evidence type="ECO:0000313" key="9">
    <source>
        <dbReference type="Proteomes" id="UP000006039"/>
    </source>
</evidence>
<reference evidence="8" key="4">
    <citation type="journal article" date="2015" name="G3 (Bethesda)">
        <title>Genome sequences of three phytopathogenic species of the Magnaporthaceae family of fungi.</title>
        <authorList>
            <person name="Okagaki L.H."/>
            <person name="Nunes C.C."/>
            <person name="Sailsbery J."/>
            <person name="Clay B."/>
            <person name="Brown D."/>
            <person name="John T."/>
            <person name="Oh Y."/>
            <person name="Young N."/>
            <person name="Fitzgerald M."/>
            <person name="Haas B.J."/>
            <person name="Zeng Q."/>
            <person name="Young S."/>
            <person name="Adiconis X."/>
            <person name="Fan L."/>
            <person name="Levin J.Z."/>
            <person name="Mitchell T.K."/>
            <person name="Okubara P.A."/>
            <person name="Farman M.L."/>
            <person name="Kohn L.M."/>
            <person name="Birren B."/>
            <person name="Ma L.-J."/>
            <person name="Dean R.A."/>
        </authorList>
    </citation>
    <scope>NUCLEOTIDE SEQUENCE</scope>
    <source>
        <strain evidence="8">R3-111a-1</strain>
    </source>
</reference>
<gene>
    <name evidence="8" type="primary">20344718</name>
    <name evidence="7" type="ORF">GGTG_04260</name>
</gene>
<evidence type="ECO:0000256" key="1">
    <source>
        <dbReference type="ARBA" id="ARBA00004141"/>
    </source>
</evidence>
<feature type="region of interest" description="Disordered" evidence="6">
    <location>
        <begin position="745"/>
        <end position="776"/>
    </location>
</feature>
<dbReference type="InterPro" id="IPR029058">
    <property type="entry name" value="AB_hydrolase_fold"/>
</dbReference>
<evidence type="ECO:0000256" key="2">
    <source>
        <dbReference type="ARBA" id="ARBA00009824"/>
    </source>
</evidence>
<evidence type="ECO:0000256" key="5">
    <source>
        <dbReference type="ARBA" id="ARBA00023136"/>
    </source>
</evidence>
<comment type="similarity">
    <text evidence="2">Belongs to the TMCO4 family.</text>
</comment>
<feature type="compositionally biased region" description="Pro residues" evidence="6">
    <location>
        <begin position="86"/>
        <end position="120"/>
    </location>
</feature>
<dbReference type="GO" id="GO:0016020">
    <property type="term" value="C:membrane"/>
    <property type="evidence" value="ECO:0007669"/>
    <property type="project" value="UniProtKB-SubCell"/>
</dbReference>
<keyword evidence="3 7" id="KW-0812">Transmembrane</keyword>
<dbReference type="EnsemblFungi" id="EJT79172">
    <property type="protein sequence ID" value="EJT79172"/>
    <property type="gene ID" value="GGTG_04260"/>
</dbReference>
<reference evidence="7" key="2">
    <citation type="submission" date="2010-07" db="EMBL/GenBank/DDBJ databases">
        <authorList>
            <consortium name="The Broad Institute Genome Sequencing Platform"/>
            <consortium name="Broad Institute Genome Sequencing Center for Infectious Disease"/>
            <person name="Ma L.-J."/>
            <person name="Dead R."/>
            <person name="Young S."/>
            <person name="Zeng Q."/>
            <person name="Koehrsen M."/>
            <person name="Alvarado L."/>
            <person name="Berlin A."/>
            <person name="Chapman S.B."/>
            <person name="Chen Z."/>
            <person name="Freedman E."/>
            <person name="Gellesch M."/>
            <person name="Goldberg J."/>
            <person name="Griggs A."/>
            <person name="Gujja S."/>
            <person name="Heilman E.R."/>
            <person name="Heiman D."/>
            <person name="Hepburn T."/>
            <person name="Howarth C."/>
            <person name="Jen D."/>
            <person name="Larson L."/>
            <person name="Mehta T."/>
            <person name="Neiman D."/>
            <person name="Pearson M."/>
            <person name="Roberts A."/>
            <person name="Saif S."/>
            <person name="Shea T."/>
            <person name="Shenoy N."/>
            <person name="Sisk P."/>
            <person name="Stolte C."/>
            <person name="Sykes S."/>
            <person name="Walk T."/>
            <person name="White J."/>
            <person name="Yandava C."/>
            <person name="Haas B."/>
            <person name="Nusbaum C."/>
            <person name="Birren B."/>
        </authorList>
    </citation>
    <scope>NUCLEOTIDE SEQUENCE</scope>
    <source>
        <strain evidence="7">R3-111a-1</strain>
    </source>
</reference>
<keyword evidence="9" id="KW-1185">Reference proteome</keyword>
<feature type="region of interest" description="Disordered" evidence="6">
    <location>
        <begin position="255"/>
        <end position="283"/>
    </location>
</feature>
<comment type="subcellular location">
    <subcellularLocation>
        <location evidence="1">Membrane</location>
        <topology evidence="1">Multi-pass membrane protein</topology>
    </subcellularLocation>
</comment>
<dbReference type="eggNOG" id="KOG2385">
    <property type="taxonomic scope" value="Eukaryota"/>
</dbReference>
<protein>
    <submittedName>
        <fullName evidence="7">Transmembrane and coiled-coil domain-containing protein 4</fullName>
    </submittedName>
</protein>
<reference evidence="9" key="1">
    <citation type="submission" date="2010-07" db="EMBL/GenBank/DDBJ databases">
        <title>The genome sequence of Gaeumannomyces graminis var. tritici strain R3-111a-1.</title>
        <authorList>
            <consortium name="The Broad Institute Genome Sequencing Platform"/>
            <person name="Ma L.-J."/>
            <person name="Dead R."/>
            <person name="Young S."/>
            <person name="Zeng Q."/>
            <person name="Koehrsen M."/>
            <person name="Alvarado L."/>
            <person name="Berlin A."/>
            <person name="Chapman S.B."/>
            <person name="Chen Z."/>
            <person name="Freedman E."/>
            <person name="Gellesch M."/>
            <person name="Goldberg J."/>
            <person name="Griggs A."/>
            <person name="Gujja S."/>
            <person name="Heilman E.R."/>
            <person name="Heiman D."/>
            <person name="Hepburn T."/>
            <person name="Howarth C."/>
            <person name="Jen D."/>
            <person name="Larson L."/>
            <person name="Mehta T."/>
            <person name="Neiman D."/>
            <person name="Pearson M."/>
            <person name="Roberts A."/>
            <person name="Saif S."/>
            <person name="Shea T."/>
            <person name="Shenoy N."/>
            <person name="Sisk P."/>
            <person name="Stolte C."/>
            <person name="Sykes S."/>
            <person name="Walk T."/>
            <person name="White J."/>
            <person name="Yandava C."/>
            <person name="Haas B."/>
            <person name="Nusbaum C."/>
            <person name="Birren B."/>
        </authorList>
    </citation>
    <scope>NUCLEOTIDE SEQUENCE [LARGE SCALE GENOMIC DNA]</scope>
    <source>
        <strain evidence="9">R3-111a-1</strain>
    </source>
</reference>
<dbReference type="InterPro" id="IPR007941">
    <property type="entry name" value="DUF726"/>
</dbReference>
<evidence type="ECO:0000256" key="3">
    <source>
        <dbReference type="ARBA" id="ARBA00022692"/>
    </source>
</evidence>
<dbReference type="RefSeq" id="XP_009220317.1">
    <property type="nucleotide sequence ID" value="XM_009222053.1"/>
</dbReference>
<dbReference type="SUPFAM" id="SSF53474">
    <property type="entry name" value="alpha/beta-Hydrolases"/>
    <property type="match status" value="1"/>
</dbReference>
<dbReference type="OrthoDB" id="277931at2759"/>
<sequence length="776" mass="83667">MVRPSTSSTHKLAQESKTGLGDAPHPGPSCSPTPAVRPPRLLPCHLPTRDTSPANLAKIPSTLSPSAGDASATDTPRSKDTAVGPDLPPSPPPPPEPAPEPEPDGLPSPMAPKSRPPVPRRPTDLTELLTLDQIKELFSLVVTITNMIRDEVDRGLAPTEDLLGNDLKWVGNEAMAIPPSYNMRGLEVDFGEGKTLPLADNSKSVHRATDDDSSIASYSTVVPAFESLRKDVLVAHRRWQTNILRRFSEVTIAKTPALKENAPPGSGTRGRAPRGGGRPAGNSIVQQPDVTEAGKPVHSGISAHILAIDEVRVVKGLSRMAQDMCPEEAPTTRKDDEIKYPRRHVGPTSVVINLPNALSAVGIGWVPDCGGVSSTTAAALLGSIVDSRIAVGTIFGLYGGRGVGKIAETYSKDVADFALLPLYTSAGAEFASVREVGPENRKLRVVMAVNGWLMEEDDAVKVWCALGSQAEAYSVRWDAEQLDRLGCALETVARSASWSEAKKVIADRRKQHHDFTPLNLLSDRAVTSIHEGHWPPSLLKVSKIVDHPWSSCMARADKAGATLAEAIMHRIHGERGITLIGYSLGARVIYTCLSILSERRILGLVENVVMMGVPAPADPVSWSNLRGAVAGRVINVYSEVDFMLAFLHRHSCTQFGIAGLQRIDKLAGVENVNASALITDHLRYHYLVGTILQELGFEDVDAVKVSEREVELRAVEDHLDYDKRCGRNATATIVVEEEPDTALQAVGASQMNVRAPSAPATRPRRSRGRSRNKNKK</sequence>
<dbReference type="VEuPathDB" id="FungiDB:GGTG_04260"/>
<name>J3NSK9_GAET3</name>
<dbReference type="GeneID" id="20344718"/>
<evidence type="ECO:0000256" key="4">
    <source>
        <dbReference type="ARBA" id="ARBA00022989"/>
    </source>
</evidence>
<dbReference type="PANTHER" id="PTHR17920:SF22">
    <property type="entry name" value="DUF726 DOMAIN PROTEIN (AFU_ORTHOLOGUE AFUA_2G12860)"/>
    <property type="match status" value="1"/>
</dbReference>
<keyword evidence="4" id="KW-1133">Transmembrane helix</keyword>
<evidence type="ECO:0000256" key="6">
    <source>
        <dbReference type="SAM" id="MobiDB-lite"/>
    </source>
</evidence>
<proteinExistence type="inferred from homology"/>